<feature type="compositionally biased region" description="Low complexity" evidence="1">
    <location>
        <begin position="1738"/>
        <end position="1749"/>
    </location>
</feature>
<reference evidence="2" key="1">
    <citation type="submission" date="2021-01" db="EMBL/GenBank/DDBJ databases">
        <authorList>
            <person name="Corre E."/>
            <person name="Pelletier E."/>
            <person name="Niang G."/>
            <person name="Scheremetjew M."/>
            <person name="Finn R."/>
            <person name="Kale V."/>
            <person name="Holt S."/>
            <person name="Cochrane G."/>
            <person name="Meng A."/>
            <person name="Brown T."/>
            <person name="Cohen L."/>
        </authorList>
    </citation>
    <scope>NUCLEOTIDE SEQUENCE</scope>
    <source>
        <strain evidence="2">CCMP1510</strain>
    </source>
</reference>
<dbReference type="InterPro" id="IPR016024">
    <property type="entry name" value="ARM-type_fold"/>
</dbReference>
<dbReference type="GO" id="GO:0044782">
    <property type="term" value="P:cilium organization"/>
    <property type="evidence" value="ECO:0007669"/>
    <property type="project" value="InterPro"/>
</dbReference>
<evidence type="ECO:0000256" key="1">
    <source>
        <dbReference type="SAM" id="MobiDB-lite"/>
    </source>
</evidence>
<accession>A0A7S3K2Y0</accession>
<name>A0A7S3K2Y0_9STRA</name>
<dbReference type="SUPFAM" id="SSF48371">
    <property type="entry name" value="ARM repeat"/>
    <property type="match status" value="3"/>
</dbReference>
<protein>
    <submittedName>
        <fullName evidence="2">Uncharacterized protein</fullName>
    </submittedName>
</protein>
<feature type="compositionally biased region" description="Basic and acidic residues" evidence="1">
    <location>
        <begin position="1766"/>
        <end position="1782"/>
    </location>
</feature>
<dbReference type="Gene3D" id="1.25.10.10">
    <property type="entry name" value="Leucine-rich Repeat Variant"/>
    <property type="match status" value="1"/>
</dbReference>
<dbReference type="EMBL" id="HBIJ01021312">
    <property type="protein sequence ID" value="CAE0373044.1"/>
    <property type="molecule type" value="Transcribed_RNA"/>
</dbReference>
<feature type="region of interest" description="Disordered" evidence="1">
    <location>
        <begin position="1738"/>
        <end position="1792"/>
    </location>
</feature>
<proteinExistence type="predicted"/>
<dbReference type="PANTHER" id="PTHR31691:SF1">
    <property type="entry name" value="ROTATIN"/>
    <property type="match status" value="1"/>
</dbReference>
<organism evidence="2">
    <name type="scientific">Aureoumbra lagunensis</name>
    <dbReference type="NCBI Taxonomy" id="44058"/>
    <lineage>
        <taxon>Eukaryota</taxon>
        <taxon>Sar</taxon>
        <taxon>Stramenopiles</taxon>
        <taxon>Ochrophyta</taxon>
        <taxon>Pelagophyceae</taxon>
        <taxon>Pelagomonadales</taxon>
        <taxon>Aureoumbra</taxon>
    </lineage>
</organism>
<gene>
    <name evidence="2" type="ORF">ALAG00032_LOCUS13844</name>
</gene>
<sequence>MEESKSNLEKIPRSEAGWQLAASALCARDERYVMELENAVCGILDGSDLMNRVNLAALTELGRAIEDFPGAIWLARPKCLTVLCTLCRNEKKSILIERCLNMIKDMVKKIVIDINESMDPSLQCEVATNSAKHWAALRRRHPPRRSLALAQAEEAVLDGDVPLSVSGACTMIIDSLAHLVCCHGKYANAVNILILTIPFAREPCSGPSSQIIDDRWRLPRLQNFIESILINSNQDEIHILALRLACALGPNEKEIQSSKLSHLCRRAASDASLALNDPALHGAVLDLIPCQLAQEIIRSFTQASLAFPLLEALSEDIIKEEGLFQDLDSLVDALAAAVVCLEKTIDDKTDISKPCYESDQKTAFFSALLYGEDDDPDRERILIALAAEYNYEKEPFLSAPKIARIVTAALGVAASRDRFELVRRCAELVLRLTLMPGTASHCAEGLLFRVLPQVLFSTLDHTEHTVLLAHLVLPQDTRLTTAHFRRKAQAALITQTPELWRWLVRQAALSARYDERTRRAARHIVANKPGMDPWRELLEPGHATRSGLARFLFARDDKLRAVATSRLILELGLDDFEQDDDNFIQSALTQPFDDDCTLFVTPSRASANEKNGTVRCESFIAALETARYHKKHIPLLEALAAEACGAILGGAGVNRAARSQLCDSVLAVLEDMNDATGTKEALRVLATVAWVYGVDFATENYTDKVLDRLLIALFSKTNVRKEAAVAVAAIVFDRRVWLDDDEDHQINEIHLLPSAIARRFVPASGASIWNDDRCIWQAEKETDDFLRQDDDPIAFAVARAAIQSQIGELGLPSERWACSREVIAKCIKAEAAATRHDFVEALRQIQFWLACRGKRAEEALADGPWERALRRTLQRAPRGVYERNALGLALSAMTAVVSEMDADDKRWSDLWHSLLYVVAPAALGESALSSEALVLRADSEKGHHYTNLGQDKYYGEEVDAELLDERIASDFLHLLSRLAERTDSRKERSAIALIESPAGQLLAKLLLSDNTNLTIQLAALETVEAITSALKDTPLPKSWEILPKRVLSLAIRPHRDTFRGGACLRPALACARRLIAICSDSASLSTSMLTRLAADRDAILRAGAVTLMIDDNLDLEEILIQLASDAGESPLVRGAALNTLARRTRINEQALRSVVAELLRIDFIKTSESQTAPFSAPVFFGGAANLLLTICESQSSLAARGFALLSKYALDPEQWHAERYASDVFRCAGLELGNQGIPVSQQRHVWSLSEQFTLAGKGWQNLARKTWRKHAVVAQAVATAVARGIRIVLDSTSSDVLRKCVPGLTVTALRSLSSVLPAESYSLFAETAELTVMILSAGGLEDDEIDQDDQQQLALRTATVAARVFTEENVSPIAIRAAARLAHALCAHNLISRCGEDDCSIFINIAEGLSQYLLQESNDDDGDAIFSVQDSVALALAHVCEFSAEARCFSKRDILLSRLLTELSTKANKLQSVGGITSSNTPRKRELASQARAVLRILVLLRPLLLSPCPPMTDNEKEAVVYSIARAWEGLEAADKAGLIIGRTCFDEQLKRQASTSPLMEAALALVNVLAQSSNDTEDNEDDIRRALVQVPPPSLSERSRKRVPPLVFRVTELAVQISVGTAQSVLSSQRQARLSVAACHCLAPLAASPARSALLQGAFVGDLVQALRTFAAAANGPSLATVGRREAARAARARALELLRLLVALTMFPDTQAKVLLHSDTPELLLDLVHYYLPSKSTSTAGGSSPTSVIDNVDDDNTDDDADDNNDHLDDRNSKTSERALSRPSQGRRSTDKFAEATALLLRNLSLLRRNKGHVLAQPPLVHFLVAALASKTDSVFTAAATALWALVHHSEKARAQLKRDKLALRHIAAARSRIQQPLDHSSTAHRAIYALCDILSFDDNGVSMSDSPF</sequence>
<dbReference type="InterPro" id="IPR011989">
    <property type="entry name" value="ARM-like"/>
</dbReference>
<feature type="compositionally biased region" description="Acidic residues" evidence="1">
    <location>
        <begin position="1753"/>
        <end position="1765"/>
    </location>
</feature>
<dbReference type="GO" id="GO:0005813">
    <property type="term" value="C:centrosome"/>
    <property type="evidence" value="ECO:0007669"/>
    <property type="project" value="InterPro"/>
</dbReference>
<dbReference type="InterPro" id="IPR030791">
    <property type="entry name" value="Rotatin"/>
</dbReference>
<dbReference type="PANTHER" id="PTHR31691">
    <property type="entry name" value="ROTATIN"/>
    <property type="match status" value="1"/>
</dbReference>
<evidence type="ECO:0000313" key="2">
    <source>
        <dbReference type="EMBL" id="CAE0373044.1"/>
    </source>
</evidence>
<dbReference type="GO" id="GO:0036064">
    <property type="term" value="C:ciliary basal body"/>
    <property type="evidence" value="ECO:0007669"/>
    <property type="project" value="InterPro"/>
</dbReference>